<feature type="domain" description="HIG1" evidence="5">
    <location>
        <begin position="1"/>
        <end position="68"/>
    </location>
</feature>
<dbReference type="NCBIfam" id="NF033233">
    <property type="entry name" value="twin_helix"/>
    <property type="match status" value="1"/>
</dbReference>
<dbReference type="Pfam" id="PF04588">
    <property type="entry name" value="HIG_1_N"/>
    <property type="match status" value="1"/>
</dbReference>
<protein>
    <recommendedName>
        <fullName evidence="5">HIG1 domain-containing protein</fullName>
    </recommendedName>
</protein>
<dbReference type="InterPro" id="IPR007667">
    <property type="entry name" value="Hypoxia_induced_domain"/>
</dbReference>
<feature type="transmembrane region" description="Helical" evidence="4">
    <location>
        <begin position="42"/>
        <end position="63"/>
    </location>
</feature>
<evidence type="ECO:0000256" key="4">
    <source>
        <dbReference type="SAM" id="Phobius"/>
    </source>
</evidence>
<evidence type="ECO:0000256" key="1">
    <source>
        <dbReference type="ARBA" id="ARBA00022692"/>
    </source>
</evidence>
<comment type="caution">
    <text evidence="6">The sequence shown here is derived from an EMBL/GenBank/DDBJ whole genome shotgun (WGS) entry which is preliminary data.</text>
</comment>
<organism evidence="6 7">
    <name type="scientific">Candidatus Phycosocius bacilliformis</name>
    <dbReference type="NCBI Taxonomy" id="1445552"/>
    <lineage>
        <taxon>Bacteria</taxon>
        <taxon>Pseudomonadati</taxon>
        <taxon>Pseudomonadota</taxon>
        <taxon>Alphaproteobacteria</taxon>
        <taxon>Caulobacterales</taxon>
        <taxon>Caulobacterales incertae sedis</taxon>
        <taxon>Candidatus Phycosocius</taxon>
    </lineage>
</organism>
<dbReference type="RefSeq" id="WP_108986171.1">
    <property type="nucleotide sequence ID" value="NZ_BFBR01000011.1"/>
</dbReference>
<sequence length="68" mass="7376">MTIGPLNIAIFVAIAIVLVILVIGIANLAVTGEKARSRSNQLMRLRVVVQFIAVILLMIGFWLKSKTG</sequence>
<evidence type="ECO:0000256" key="2">
    <source>
        <dbReference type="ARBA" id="ARBA00022989"/>
    </source>
</evidence>
<dbReference type="OrthoDB" id="7284889at2"/>
<keyword evidence="2 4" id="KW-1133">Transmembrane helix</keyword>
<feature type="transmembrane region" description="Helical" evidence="4">
    <location>
        <begin position="6"/>
        <end position="30"/>
    </location>
</feature>
<dbReference type="Proteomes" id="UP000245086">
    <property type="component" value="Unassembled WGS sequence"/>
</dbReference>
<accession>A0A2P2EDP4</accession>
<keyword evidence="7" id="KW-1185">Reference proteome</keyword>
<evidence type="ECO:0000259" key="5">
    <source>
        <dbReference type="PROSITE" id="PS51503"/>
    </source>
</evidence>
<reference evidence="6 7" key="1">
    <citation type="journal article" date="2018" name="Genome Announc.">
        <title>Draft Genome Sequence of "Candidatus Phycosocius bacilliformis," an Alphaproteobacterial Ectosymbiont of the Hydrocarbon-Producing Green Alga Botryococcus braunii.</title>
        <authorList>
            <person name="Tanabe Y."/>
            <person name="Yamaguchi H."/>
            <person name="Watanabe M.M."/>
        </authorList>
    </citation>
    <scope>NUCLEOTIDE SEQUENCE [LARGE SCALE GENOMIC DNA]</scope>
    <source>
        <strain evidence="6 7">BOTRYCO-2</strain>
    </source>
</reference>
<evidence type="ECO:0000313" key="7">
    <source>
        <dbReference type="Proteomes" id="UP000245086"/>
    </source>
</evidence>
<proteinExistence type="predicted"/>
<evidence type="ECO:0000256" key="3">
    <source>
        <dbReference type="ARBA" id="ARBA00023136"/>
    </source>
</evidence>
<dbReference type="Gene3D" id="6.10.140.1320">
    <property type="match status" value="1"/>
</dbReference>
<dbReference type="EMBL" id="BFBR01000011">
    <property type="protein sequence ID" value="GBF59177.1"/>
    <property type="molecule type" value="Genomic_DNA"/>
</dbReference>
<dbReference type="AlphaFoldDB" id="A0A2P2EDP4"/>
<gene>
    <name evidence="6" type="ORF">PbB2_02869</name>
</gene>
<name>A0A2P2EDP4_9PROT</name>
<keyword evidence="1 4" id="KW-0812">Transmembrane</keyword>
<evidence type="ECO:0000313" key="6">
    <source>
        <dbReference type="EMBL" id="GBF59177.1"/>
    </source>
</evidence>
<dbReference type="PROSITE" id="PS51503">
    <property type="entry name" value="HIG1"/>
    <property type="match status" value="1"/>
</dbReference>
<keyword evidence="3 4" id="KW-0472">Membrane</keyword>